<evidence type="ECO:0000259" key="4">
    <source>
        <dbReference type="Pfam" id="PF25899"/>
    </source>
</evidence>
<name>A0A0L8I497_OCTBM</name>
<feature type="chain" id="PRO_5005584155" evidence="2">
    <location>
        <begin position="25"/>
        <end position="594"/>
    </location>
</feature>
<reference evidence="5" key="1">
    <citation type="submission" date="2015-07" db="EMBL/GenBank/DDBJ databases">
        <title>MeaNS - Measles Nucleotide Surveillance Program.</title>
        <authorList>
            <person name="Tran T."/>
            <person name="Druce J."/>
        </authorList>
    </citation>
    <scope>NUCLEOTIDE SEQUENCE</scope>
    <source>
        <strain evidence="5">UCB-OBI-ISO-001</strain>
        <tissue evidence="5">Gonad</tissue>
    </source>
</reference>
<dbReference type="Pfam" id="PF25899">
    <property type="entry name" value="DUF7959"/>
    <property type="match status" value="1"/>
</dbReference>
<keyword evidence="1" id="KW-0812">Transmembrane</keyword>
<keyword evidence="1" id="KW-0472">Membrane</keyword>
<organism evidence="5">
    <name type="scientific">Octopus bimaculoides</name>
    <name type="common">California two-spotted octopus</name>
    <dbReference type="NCBI Taxonomy" id="37653"/>
    <lineage>
        <taxon>Eukaryota</taxon>
        <taxon>Metazoa</taxon>
        <taxon>Spiralia</taxon>
        <taxon>Lophotrochozoa</taxon>
        <taxon>Mollusca</taxon>
        <taxon>Cephalopoda</taxon>
        <taxon>Coleoidea</taxon>
        <taxon>Octopodiformes</taxon>
        <taxon>Octopoda</taxon>
        <taxon>Incirrata</taxon>
        <taxon>Octopodidae</taxon>
        <taxon>Octopus</taxon>
    </lineage>
</organism>
<proteinExistence type="predicted"/>
<keyword evidence="1" id="KW-1133">Transmembrane helix</keyword>
<dbReference type="STRING" id="37653.A0A0L8I497"/>
<dbReference type="KEGG" id="obi:106884213"/>
<feature type="transmembrane region" description="Helical" evidence="1">
    <location>
        <begin position="569"/>
        <end position="588"/>
    </location>
</feature>
<feature type="domain" description="DUF7959" evidence="4">
    <location>
        <begin position="452"/>
        <end position="541"/>
    </location>
</feature>
<keyword evidence="2" id="KW-0732">Signal</keyword>
<dbReference type="AlphaFoldDB" id="A0A0L8I497"/>
<evidence type="ECO:0000259" key="3">
    <source>
        <dbReference type="Pfam" id="PF25898"/>
    </source>
</evidence>
<feature type="domain" description="LolA-like" evidence="3">
    <location>
        <begin position="23"/>
        <end position="215"/>
    </location>
</feature>
<sequence>MEGFQKFSVFLLFMIMSTFTRVFCKSCTNAIGSLASVMPKQTDQFYFQMEMTDVKAKSSMQLLEYYDGKTNQGLMDLQGADRTIVYYNLATHKTRTVLPNKGKCSVSNISESIYNAIPRLNSRSISGVAALFFKSSDLDEQCLGITQIRGIWCYHWKLTMKDDSVSFEMDWYFSAPMWSTATQENSVPVRYMVKGSTKGNQEDFQSYYDFFQFRKNLDGLGQIFETTPGIACYEKTQTKKMPKIPDVFSAYLEYYDEEMGTLISLKENFDRNFRLSMITYANPVTKSEDNQANIVINDFNEDVAYNINSEKGDCRLTEVSKDLADKKKSRQLTMVNSKQFFGLRNGNFTYQGVRKVRDIDCDVWVGKVSDEHLKDYVTEIYFSTINELDNGIKTRGQLVGFSAFMSDENKWQAESFLDMFGFSEEEPSFENYDVSSCFKKQMMPVTLWIEDQYKLIINLNTAQFKLRLSTALISIMKISPLRIQKLQLLDAENGYIIQFSVTEQVNFNGGKRKRTSLIDALKLLSTTLEKKELKVKLGSQYESQLTTIPIQGYLNITITKPLSYGQGSMAALGTCMTSLGFLMVLLVVKLTNRG</sequence>
<dbReference type="EMBL" id="KQ416600">
    <property type="protein sequence ID" value="KOF96328.1"/>
    <property type="molecule type" value="Genomic_DNA"/>
</dbReference>
<dbReference type="OMA" id="REERMTH"/>
<evidence type="ECO:0000256" key="2">
    <source>
        <dbReference type="SAM" id="SignalP"/>
    </source>
</evidence>
<evidence type="ECO:0000313" key="5">
    <source>
        <dbReference type="EMBL" id="KOF96328.1"/>
    </source>
</evidence>
<dbReference type="InterPro" id="IPR058831">
    <property type="entry name" value="LolA-like_dom_2nd"/>
</dbReference>
<feature type="domain" description="LolA-like" evidence="3">
    <location>
        <begin position="228"/>
        <end position="438"/>
    </location>
</feature>
<dbReference type="InterPro" id="IPR058265">
    <property type="entry name" value="DUF7959"/>
</dbReference>
<dbReference type="PANTHER" id="PTHR36902">
    <property type="entry name" value="ENRICHED IN SURFACE-LABELED PROTEOME PROTEIN 9"/>
    <property type="match status" value="1"/>
</dbReference>
<accession>A0A0L8I497</accession>
<protein>
    <submittedName>
        <fullName evidence="5">Uncharacterized protein</fullName>
    </submittedName>
</protein>
<feature type="signal peptide" evidence="2">
    <location>
        <begin position="1"/>
        <end position="24"/>
    </location>
</feature>
<gene>
    <name evidence="5" type="ORF">OCBIM_22035772mg</name>
</gene>
<evidence type="ECO:0000256" key="1">
    <source>
        <dbReference type="SAM" id="Phobius"/>
    </source>
</evidence>
<dbReference type="PANTHER" id="PTHR36902:SF1">
    <property type="entry name" value="ENRICHED IN SURFACE-LABELED PROTEOME PROTEIN 9"/>
    <property type="match status" value="1"/>
</dbReference>
<dbReference type="Pfam" id="PF25898">
    <property type="entry name" value="LolA_2nd_metazoa"/>
    <property type="match status" value="2"/>
</dbReference>
<dbReference type="OrthoDB" id="5983572at2759"/>